<dbReference type="Proteomes" id="UP000191056">
    <property type="component" value="Unassembled WGS sequence"/>
</dbReference>
<dbReference type="PROSITE" id="PS01302">
    <property type="entry name" value="UPF0758"/>
    <property type="match status" value="1"/>
</dbReference>
<dbReference type="InterPro" id="IPR046778">
    <property type="entry name" value="UPF0758_N"/>
</dbReference>
<dbReference type="GO" id="GO:0046872">
    <property type="term" value="F:metal ion binding"/>
    <property type="evidence" value="ECO:0007669"/>
    <property type="project" value="UniProtKB-KW"/>
</dbReference>
<keyword evidence="2" id="KW-0645">Protease</keyword>
<organism evidence="9 11">
    <name type="scientific">Clostridium chromiireducens</name>
    <dbReference type="NCBI Taxonomy" id="225345"/>
    <lineage>
        <taxon>Bacteria</taxon>
        <taxon>Bacillati</taxon>
        <taxon>Bacillota</taxon>
        <taxon>Clostridia</taxon>
        <taxon>Eubacteriales</taxon>
        <taxon>Clostridiaceae</taxon>
        <taxon>Clostridium</taxon>
    </lineage>
</organism>
<dbReference type="Proteomes" id="UP000265930">
    <property type="component" value="Unassembled WGS sequence"/>
</dbReference>
<comment type="similarity">
    <text evidence="1 7">Belongs to the UPF0758 family.</text>
</comment>
<evidence type="ECO:0000313" key="11">
    <source>
        <dbReference type="Proteomes" id="UP000191056"/>
    </source>
</evidence>
<evidence type="ECO:0000313" key="9">
    <source>
        <dbReference type="EMBL" id="OPJ62043.1"/>
    </source>
</evidence>
<dbReference type="NCBIfam" id="TIGR00608">
    <property type="entry name" value="radc"/>
    <property type="match status" value="1"/>
</dbReference>
<dbReference type="PROSITE" id="PS50249">
    <property type="entry name" value="MPN"/>
    <property type="match status" value="1"/>
</dbReference>
<evidence type="ECO:0000259" key="8">
    <source>
        <dbReference type="PROSITE" id="PS50249"/>
    </source>
</evidence>
<protein>
    <submittedName>
        <fullName evidence="10">JAB domain-containing protein</fullName>
    </submittedName>
</protein>
<dbReference type="InterPro" id="IPR001405">
    <property type="entry name" value="UPF0758"/>
</dbReference>
<dbReference type="Gene3D" id="3.40.140.10">
    <property type="entry name" value="Cytidine Deaminase, domain 2"/>
    <property type="match status" value="1"/>
</dbReference>
<reference evidence="9 11" key="1">
    <citation type="submission" date="2017-03" db="EMBL/GenBank/DDBJ databases">
        <title>Genome sequence of Clostridium chromiireducens DSM 23318.</title>
        <authorList>
            <person name="Poehlein A."/>
            <person name="Daniel R."/>
        </authorList>
    </citation>
    <scope>NUCLEOTIDE SEQUENCE [LARGE SCALE GENOMIC DNA]</scope>
    <source>
        <strain evidence="9 11">DSM 23318</strain>
    </source>
</reference>
<evidence type="ECO:0000256" key="5">
    <source>
        <dbReference type="ARBA" id="ARBA00022833"/>
    </source>
</evidence>
<evidence type="ECO:0000256" key="6">
    <source>
        <dbReference type="ARBA" id="ARBA00023049"/>
    </source>
</evidence>
<evidence type="ECO:0000256" key="1">
    <source>
        <dbReference type="ARBA" id="ARBA00010243"/>
    </source>
</evidence>
<dbReference type="RefSeq" id="WP_079439815.1">
    <property type="nucleotide sequence ID" value="NZ_MZGT01000026.1"/>
</dbReference>
<dbReference type="SUPFAM" id="SSF102712">
    <property type="entry name" value="JAB1/MPN domain"/>
    <property type="match status" value="1"/>
</dbReference>
<dbReference type="Pfam" id="PF04002">
    <property type="entry name" value="RadC"/>
    <property type="match status" value="1"/>
</dbReference>
<dbReference type="AlphaFoldDB" id="A0A1V4IQ56"/>
<dbReference type="NCBIfam" id="NF000642">
    <property type="entry name" value="PRK00024.1"/>
    <property type="match status" value="1"/>
</dbReference>
<dbReference type="PANTHER" id="PTHR30471">
    <property type="entry name" value="DNA REPAIR PROTEIN RADC"/>
    <property type="match status" value="1"/>
</dbReference>
<evidence type="ECO:0000256" key="3">
    <source>
        <dbReference type="ARBA" id="ARBA00022723"/>
    </source>
</evidence>
<accession>A0A1V4IQ56</accession>
<dbReference type="EMBL" id="QXDJ01000007">
    <property type="protein sequence ID" value="RII32531.1"/>
    <property type="molecule type" value="Genomic_DNA"/>
</dbReference>
<keyword evidence="11" id="KW-1185">Reference proteome</keyword>
<keyword evidence="6" id="KW-0482">Metalloprotease</keyword>
<gene>
    <name evidence="9" type="ORF">CLCHR_21790</name>
    <name evidence="10" type="ORF">D2A34_22960</name>
</gene>
<keyword evidence="3" id="KW-0479">Metal-binding</keyword>
<name>A0A1V4IQ56_9CLOT</name>
<dbReference type="EMBL" id="MZGT01000026">
    <property type="protein sequence ID" value="OPJ62043.1"/>
    <property type="molecule type" value="Genomic_DNA"/>
</dbReference>
<dbReference type="PANTHER" id="PTHR30471:SF3">
    <property type="entry name" value="UPF0758 PROTEIN YEES-RELATED"/>
    <property type="match status" value="1"/>
</dbReference>
<dbReference type="InterPro" id="IPR020891">
    <property type="entry name" value="UPF0758_CS"/>
</dbReference>
<keyword evidence="4" id="KW-0378">Hydrolase</keyword>
<reference evidence="10 12" key="2">
    <citation type="submission" date="2018-08" db="EMBL/GenBank/DDBJ databases">
        <title>Genome of Clostridium chromiireducens C1, DSM12136.</title>
        <authorList>
            <person name="Xing M."/>
            <person name="Wei Y."/>
            <person name="Ang E.L."/>
            <person name="Zhao H."/>
            <person name="Zhang Y."/>
        </authorList>
    </citation>
    <scope>NUCLEOTIDE SEQUENCE [LARGE SCALE GENOMIC DNA]</scope>
    <source>
        <strain evidence="10 12">C1</strain>
    </source>
</reference>
<evidence type="ECO:0000313" key="10">
    <source>
        <dbReference type="EMBL" id="RII32531.1"/>
    </source>
</evidence>
<evidence type="ECO:0000256" key="2">
    <source>
        <dbReference type="ARBA" id="ARBA00022670"/>
    </source>
</evidence>
<evidence type="ECO:0000256" key="7">
    <source>
        <dbReference type="RuleBase" id="RU003797"/>
    </source>
</evidence>
<sequence length="229" mass="25221">MNNSLKIKDIPQHERPKEKLLTYGAESLSNSELLAIILRTGTQGENVLQLSSRLLSELEGLDGILNSSINDITSIKGIKGGKASQILALSELFKRFRTLKAIKNDIKITSPKELADLIMGEMNDLTQEVLKVVLLNTKNVIIGTKDVFKGSLNTSVVHPREIFKQAINKNSASIIICHNHPSGDPTPSKEDINITLRIKECGNIIGIQLIDHIIIGNNKFVSLKERGLI</sequence>
<dbReference type="InterPro" id="IPR037518">
    <property type="entry name" value="MPN"/>
</dbReference>
<dbReference type="CDD" id="cd08071">
    <property type="entry name" value="MPN_DUF2466"/>
    <property type="match status" value="1"/>
</dbReference>
<comment type="caution">
    <text evidence="9">The sequence shown here is derived from an EMBL/GenBank/DDBJ whole genome shotgun (WGS) entry which is preliminary data.</text>
</comment>
<evidence type="ECO:0000256" key="4">
    <source>
        <dbReference type="ARBA" id="ARBA00022801"/>
    </source>
</evidence>
<keyword evidence="5" id="KW-0862">Zinc</keyword>
<dbReference type="GO" id="GO:0006508">
    <property type="term" value="P:proteolysis"/>
    <property type="evidence" value="ECO:0007669"/>
    <property type="project" value="UniProtKB-KW"/>
</dbReference>
<dbReference type="GO" id="GO:0008237">
    <property type="term" value="F:metallopeptidase activity"/>
    <property type="evidence" value="ECO:0007669"/>
    <property type="project" value="UniProtKB-KW"/>
</dbReference>
<dbReference type="InterPro" id="IPR025657">
    <property type="entry name" value="RadC_JAB"/>
</dbReference>
<feature type="domain" description="MPN" evidence="8">
    <location>
        <begin position="107"/>
        <end position="229"/>
    </location>
</feature>
<evidence type="ECO:0000313" key="12">
    <source>
        <dbReference type="Proteomes" id="UP000265930"/>
    </source>
</evidence>
<dbReference type="Pfam" id="PF20582">
    <property type="entry name" value="UPF0758_N"/>
    <property type="match status" value="1"/>
</dbReference>
<dbReference type="OrthoDB" id="9804482at2"/>
<proteinExistence type="inferred from homology"/>
<dbReference type="STRING" id="225345.CLCHR_21790"/>